<dbReference type="SUPFAM" id="SSF57997">
    <property type="entry name" value="Tropomyosin"/>
    <property type="match status" value="1"/>
</dbReference>
<organism evidence="3 4">
    <name type="scientific">Dreissena polymorpha</name>
    <name type="common">Zebra mussel</name>
    <name type="synonym">Mytilus polymorpha</name>
    <dbReference type="NCBI Taxonomy" id="45954"/>
    <lineage>
        <taxon>Eukaryota</taxon>
        <taxon>Metazoa</taxon>
        <taxon>Spiralia</taxon>
        <taxon>Lophotrochozoa</taxon>
        <taxon>Mollusca</taxon>
        <taxon>Bivalvia</taxon>
        <taxon>Autobranchia</taxon>
        <taxon>Heteroconchia</taxon>
        <taxon>Euheterodonta</taxon>
        <taxon>Imparidentia</taxon>
        <taxon>Neoheterodontei</taxon>
        <taxon>Myida</taxon>
        <taxon>Dreissenoidea</taxon>
        <taxon>Dreissenidae</taxon>
        <taxon>Dreissena</taxon>
    </lineage>
</organism>
<feature type="coiled-coil region" evidence="1">
    <location>
        <begin position="311"/>
        <end position="338"/>
    </location>
</feature>
<feature type="coiled-coil region" evidence="1">
    <location>
        <begin position="224"/>
        <end position="279"/>
    </location>
</feature>
<evidence type="ECO:0000313" key="3">
    <source>
        <dbReference type="EMBL" id="KAH3886607.1"/>
    </source>
</evidence>
<feature type="region of interest" description="Disordered" evidence="2">
    <location>
        <begin position="537"/>
        <end position="566"/>
    </location>
</feature>
<feature type="compositionally biased region" description="Basic and acidic residues" evidence="2">
    <location>
        <begin position="542"/>
        <end position="552"/>
    </location>
</feature>
<keyword evidence="4" id="KW-1185">Reference proteome</keyword>
<feature type="compositionally biased region" description="Polar residues" evidence="2">
    <location>
        <begin position="468"/>
        <end position="478"/>
    </location>
</feature>
<evidence type="ECO:0000256" key="2">
    <source>
        <dbReference type="SAM" id="MobiDB-lite"/>
    </source>
</evidence>
<dbReference type="OrthoDB" id="6144185at2759"/>
<feature type="compositionally biased region" description="Basic residues" evidence="2">
    <location>
        <begin position="448"/>
        <end position="461"/>
    </location>
</feature>
<accession>A0A9D4S1P1</accession>
<comment type="caution">
    <text evidence="3">The sequence shown here is derived from an EMBL/GenBank/DDBJ whole genome shotgun (WGS) entry which is preliminary data.</text>
</comment>
<reference evidence="3" key="2">
    <citation type="submission" date="2020-11" db="EMBL/GenBank/DDBJ databases">
        <authorList>
            <person name="McCartney M.A."/>
            <person name="Auch B."/>
            <person name="Kono T."/>
            <person name="Mallez S."/>
            <person name="Becker A."/>
            <person name="Gohl D.M."/>
            <person name="Silverstein K.A.T."/>
            <person name="Koren S."/>
            <person name="Bechman K.B."/>
            <person name="Herman A."/>
            <person name="Abrahante J.E."/>
            <person name="Garbe J."/>
        </authorList>
    </citation>
    <scope>NUCLEOTIDE SEQUENCE</scope>
    <source>
        <strain evidence="3">Duluth1</strain>
        <tissue evidence="3">Whole animal</tissue>
    </source>
</reference>
<dbReference type="EMBL" id="JAIWYP010000001">
    <property type="protein sequence ID" value="KAH3886607.1"/>
    <property type="molecule type" value="Genomic_DNA"/>
</dbReference>
<evidence type="ECO:0000256" key="1">
    <source>
        <dbReference type="SAM" id="Coils"/>
    </source>
</evidence>
<sequence length="566" mass="65460">MTSAANGLPGFEAVLREHKRLASKLTSDEIRAISEYIEERLRQEQADINFRLYALRNDYDITVRRSSETITDLYQELNEKKEIIKHYQSSDKNIIAAHKQKEERWERKQDLLLNEIQKTEGEAAKAKSRLETLESELEKTTKAVSELETKLEIANKAVAKVEEAELVIQERDEGKVEILKLKMEVDKRDRAVSSNEKMIAVLKADLEQLGKDKKYTDMRTTNIQDELRKQVAEVAEKCKQLTELQFRLQMEERQVTTMQKQLKQATEELRNYKRLLEEERPPLHPKDPIVVTLKKDLDIMDIRIRSLDIAVRLRMDEIKKLEDRVEDTEAEEKLVEQIRKEIYTHGDTFLELTVSELVKKLDFKKRRLQDELSYARDWEQPSRDADMLRSEITALMKQAAICKATELSNRAAKQLQKIDLIMRGTSDSFRMPKIYKVSERGNSDQRSHRSKLSNGHRHPQFPHKPAFITSSTPINSFDSGGGSMTSRSTHKRFNVQTSNVVRVSKSRAGRPPALGNYTDDSKIQYIDTVELDLSRLTPVSSSRRESQSDRMTLKSVSDSTVPAILE</sequence>
<name>A0A9D4S1P1_DREPO</name>
<keyword evidence="1" id="KW-0175">Coiled coil</keyword>
<dbReference type="AlphaFoldDB" id="A0A9D4S1P1"/>
<reference evidence="3" key="1">
    <citation type="journal article" date="2019" name="bioRxiv">
        <title>The Genome of the Zebra Mussel, Dreissena polymorpha: A Resource for Invasive Species Research.</title>
        <authorList>
            <person name="McCartney M.A."/>
            <person name="Auch B."/>
            <person name="Kono T."/>
            <person name="Mallez S."/>
            <person name="Zhang Y."/>
            <person name="Obille A."/>
            <person name="Becker A."/>
            <person name="Abrahante J.E."/>
            <person name="Garbe J."/>
            <person name="Badalamenti J.P."/>
            <person name="Herman A."/>
            <person name="Mangelson H."/>
            <person name="Liachko I."/>
            <person name="Sullivan S."/>
            <person name="Sone E.D."/>
            <person name="Koren S."/>
            <person name="Silverstein K.A.T."/>
            <person name="Beckman K.B."/>
            <person name="Gohl D.M."/>
        </authorList>
    </citation>
    <scope>NUCLEOTIDE SEQUENCE</scope>
    <source>
        <strain evidence="3">Duluth1</strain>
        <tissue evidence="3">Whole animal</tissue>
    </source>
</reference>
<feature type="coiled-coil region" evidence="1">
    <location>
        <begin position="95"/>
        <end position="164"/>
    </location>
</feature>
<protein>
    <submittedName>
        <fullName evidence="3">Uncharacterized protein</fullName>
    </submittedName>
</protein>
<evidence type="ECO:0000313" key="4">
    <source>
        <dbReference type="Proteomes" id="UP000828390"/>
    </source>
</evidence>
<feature type="region of interest" description="Disordered" evidence="2">
    <location>
        <begin position="437"/>
        <end position="518"/>
    </location>
</feature>
<gene>
    <name evidence="3" type="ORF">DPMN_010618</name>
</gene>
<proteinExistence type="predicted"/>
<feature type="compositionally biased region" description="Basic and acidic residues" evidence="2">
    <location>
        <begin position="437"/>
        <end position="447"/>
    </location>
</feature>
<dbReference type="Proteomes" id="UP000828390">
    <property type="component" value="Unassembled WGS sequence"/>
</dbReference>